<feature type="binding site" evidence="5 7">
    <location>
        <position position="133"/>
    </location>
    <ligand>
        <name>ADP</name>
        <dbReference type="ChEBI" id="CHEBI:456216"/>
    </ligand>
</feature>
<feature type="binding site" evidence="5">
    <location>
        <position position="271"/>
    </location>
    <ligand>
        <name>ADP</name>
        <dbReference type="ChEBI" id="CHEBI:456216"/>
    </ligand>
</feature>
<feature type="binding site" evidence="5 7">
    <location>
        <position position="282"/>
    </location>
    <ligand>
        <name>Mg(2+)</name>
        <dbReference type="ChEBI" id="CHEBI:18420"/>
        <label>1</label>
    </ligand>
</feature>
<feature type="binding site" evidence="5 7">
    <location>
        <position position="172"/>
    </location>
    <ligand>
        <name>ADP</name>
        <dbReference type="ChEBI" id="CHEBI:456216"/>
    </ligand>
</feature>
<feature type="domain" description="ATP-grasp" evidence="2">
    <location>
        <begin position="137"/>
        <end position="309"/>
    </location>
</feature>
<proteinExistence type="evidence at protein level"/>
<feature type="binding site" evidence="5 7">
    <location>
        <position position="211"/>
    </location>
    <ligand>
        <name>ADP</name>
        <dbReference type="ChEBI" id="CHEBI:456216"/>
    </ligand>
</feature>
<protein>
    <recommendedName>
        <fullName evidence="2">ATP-grasp domain-containing protein</fullName>
    </recommendedName>
</protein>
<name>A6G4D7_9BACT</name>
<dbReference type="GO" id="GO:0005524">
    <property type="term" value="F:ATP binding"/>
    <property type="evidence" value="ECO:0007669"/>
    <property type="project" value="UniProtKB-UniRule"/>
</dbReference>
<reference evidence="5 6" key="2">
    <citation type="journal article" date="2021" name="Nat. Chem. Biol.">
        <title>Molecular mechanism underlying substrate recognition of the peptide macrocyclase PsnB.</title>
        <authorList>
            <person name="Song I."/>
            <person name="Kim Y."/>
            <person name="Yu J."/>
            <person name="Go S.Y."/>
            <person name="Lee H.G."/>
            <person name="Song W.J."/>
            <person name="Kim S."/>
        </authorList>
    </citation>
    <scope>X-RAY CRYSTALLOGRAPHY (2.98 ANGSTROMS) IN COMPLEX WITH ADP AND MG(2+)</scope>
</reference>
<dbReference type="STRING" id="391625.PPSIR1_03893"/>
<dbReference type="AlphaFoldDB" id="A6G4D7"/>
<dbReference type="EMBL" id="ABCS01000021">
    <property type="protein sequence ID" value="EDM79249.1"/>
    <property type="molecule type" value="Genomic_DNA"/>
</dbReference>
<dbReference type="OrthoDB" id="9786585at2"/>
<feature type="binding site" evidence="5 7">
    <location>
        <position position="269"/>
    </location>
    <ligand>
        <name>Mg(2+)</name>
        <dbReference type="ChEBI" id="CHEBI:18420"/>
        <label>1</label>
    </ligand>
</feature>
<dbReference type="SUPFAM" id="SSF56059">
    <property type="entry name" value="Glutathione synthetase ATP-binding domain-like"/>
    <property type="match status" value="1"/>
</dbReference>
<dbReference type="Proteomes" id="UP000005801">
    <property type="component" value="Unassembled WGS sequence"/>
</dbReference>
<keyword evidence="1 5" id="KW-0547">Nucleotide-binding</keyword>
<evidence type="ECO:0000256" key="1">
    <source>
        <dbReference type="PROSITE-ProRule" id="PRU00409"/>
    </source>
</evidence>
<dbReference type="eggNOG" id="COG0189">
    <property type="taxonomic scope" value="Bacteria"/>
</dbReference>
<reference evidence="3 4" key="1">
    <citation type="submission" date="2007-06" db="EMBL/GenBank/DDBJ databases">
        <authorList>
            <person name="Shimkets L."/>
            <person name="Ferriera S."/>
            <person name="Johnson J."/>
            <person name="Kravitz S."/>
            <person name="Beeson K."/>
            <person name="Sutton G."/>
            <person name="Rogers Y.-H."/>
            <person name="Friedman R."/>
            <person name="Frazier M."/>
            <person name="Venter J.C."/>
        </authorList>
    </citation>
    <scope>NUCLEOTIDE SEQUENCE [LARGE SCALE GENOMIC DNA]</scope>
    <source>
        <strain evidence="3 4">SIR-1</strain>
    </source>
</reference>
<keyword evidence="4" id="KW-1185">Reference proteome</keyword>
<dbReference type="Gene3D" id="3.30.470.20">
    <property type="entry name" value="ATP-grasp fold, B domain"/>
    <property type="match status" value="1"/>
</dbReference>
<keyword evidence="1" id="KW-0067">ATP-binding</keyword>
<evidence type="ECO:0000313" key="4">
    <source>
        <dbReference type="Proteomes" id="UP000005801"/>
    </source>
</evidence>
<dbReference type="PROSITE" id="PS50975">
    <property type="entry name" value="ATP_GRASP"/>
    <property type="match status" value="1"/>
</dbReference>
<keyword evidence="5 6" id="KW-0002">3D-structure</keyword>
<organism evidence="3 4">
    <name type="scientific">Plesiocystis pacifica SIR-1</name>
    <dbReference type="NCBI Taxonomy" id="391625"/>
    <lineage>
        <taxon>Bacteria</taxon>
        <taxon>Pseudomonadati</taxon>
        <taxon>Myxococcota</taxon>
        <taxon>Polyangia</taxon>
        <taxon>Nannocystales</taxon>
        <taxon>Nannocystaceae</taxon>
        <taxon>Plesiocystis</taxon>
    </lineage>
</organism>
<accession>A6G4D7</accession>
<evidence type="ECO:0007829" key="7">
    <source>
        <dbReference type="PDB" id="7DRP"/>
    </source>
</evidence>
<dbReference type="PDB" id="7DRM">
    <property type="method" value="X-ray"/>
    <property type="resolution" value="3.28 A"/>
    <property type="chains" value="A/B/C/D=1-314"/>
</dbReference>
<feature type="binding site" evidence="5 7">
    <location>
        <position position="180"/>
    </location>
    <ligand>
        <name>ADP</name>
        <dbReference type="ChEBI" id="CHEBI:456216"/>
    </ligand>
</feature>
<keyword evidence="5 7" id="KW-0479">Metal-binding</keyword>
<dbReference type="PDB" id="7DRP">
    <property type="method" value="X-ray"/>
    <property type="resolution" value="2.98 A"/>
    <property type="chains" value="A/B/C/D=1-314"/>
</dbReference>
<dbReference type="PANTHER" id="PTHR21621:SF0">
    <property type="entry name" value="BETA-CITRYLGLUTAMATE SYNTHASE B-RELATED"/>
    <property type="match status" value="1"/>
</dbReference>
<dbReference type="PDB" id="7DRO">
    <property type="method" value="X-ray"/>
    <property type="resolution" value="3.25 A"/>
    <property type="chains" value="A/B/C/D/E/F=1-314"/>
</dbReference>
<feature type="binding site" evidence="7">
    <location>
        <position position="282"/>
    </location>
    <ligand>
        <name>Mg(2+)</name>
        <dbReference type="ChEBI" id="CHEBI:18420"/>
        <label>2</label>
    </ligand>
</feature>
<evidence type="ECO:0000259" key="2">
    <source>
        <dbReference type="PROSITE" id="PS50975"/>
    </source>
</evidence>
<dbReference type="SMR" id="A6G4D7"/>
<evidence type="ECO:0007829" key="5">
    <source>
        <dbReference type="PDB" id="7DRM"/>
    </source>
</evidence>
<dbReference type="GO" id="GO:0016879">
    <property type="term" value="F:ligase activity, forming carbon-nitrogen bonds"/>
    <property type="evidence" value="ECO:0007669"/>
    <property type="project" value="TreeGrafter"/>
</dbReference>
<dbReference type="RefSeq" id="WP_006971586.1">
    <property type="nucleotide sequence ID" value="NZ_ABCS01000021.1"/>
</dbReference>
<feature type="binding site" evidence="5 7">
    <location>
        <position position="205"/>
    </location>
    <ligand>
        <name>ADP</name>
        <dbReference type="ChEBI" id="CHEBI:456216"/>
    </ligand>
</feature>
<evidence type="ECO:0000313" key="3">
    <source>
        <dbReference type="EMBL" id="EDM79249.1"/>
    </source>
</evidence>
<dbReference type="GO" id="GO:0046872">
    <property type="term" value="F:metal ion binding"/>
    <property type="evidence" value="ECO:0007669"/>
    <property type="project" value="UniProtKB-KW"/>
</dbReference>
<dbReference type="InterPro" id="IPR011761">
    <property type="entry name" value="ATP-grasp"/>
</dbReference>
<evidence type="ECO:0007829" key="6">
    <source>
        <dbReference type="PDB" id="7DRN"/>
    </source>
</evidence>
<dbReference type="Pfam" id="PF08443">
    <property type="entry name" value="RimK"/>
    <property type="match status" value="1"/>
</dbReference>
<dbReference type="PANTHER" id="PTHR21621">
    <property type="entry name" value="RIBOSOMAL PROTEIN S6 MODIFICATION PROTEIN"/>
    <property type="match status" value="1"/>
</dbReference>
<gene>
    <name evidence="3" type="ORF">PPSIR1_03893</name>
</gene>
<feature type="binding site" evidence="5 7">
    <location>
        <position position="207"/>
    </location>
    <ligand>
        <name>ADP</name>
        <dbReference type="ChEBI" id="CHEBI:456216"/>
    </ligand>
</feature>
<comment type="caution">
    <text evidence="3">The sequence shown here is derived from an EMBL/GenBank/DDBJ whole genome shotgun (WGS) entry which is preliminary data.</text>
</comment>
<dbReference type="GO" id="GO:0005737">
    <property type="term" value="C:cytoplasm"/>
    <property type="evidence" value="ECO:0007669"/>
    <property type="project" value="TreeGrafter"/>
</dbReference>
<dbReference type="InterPro" id="IPR013651">
    <property type="entry name" value="ATP-grasp_RimK-type"/>
</dbReference>
<feature type="binding site" evidence="7">
    <location>
        <position position="284"/>
    </location>
    <ligand>
        <name>Mg(2+)</name>
        <dbReference type="ChEBI" id="CHEBI:18420"/>
        <label>2</label>
    </ligand>
</feature>
<dbReference type="PDB" id="7DRN">
    <property type="method" value="X-ray"/>
    <property type="resolution" value="3.56 A"/>
    <property type="chains" value="A/B/C/D=1-314"/>
</dbReference>
<sequence length="314" mass="34811">MTNLDTSIVVVGSPDDLHVQSVTEGLRARGHEPYVFDTQRFPEEMTVSLGEQGASIFVDGQQIARPAAVYLRSLYQSPGAYGVDADKAMQDNWRRTLLAFRERSTLMSAVLLRWEEAGTAVYNSPRASANITKPFQLALLRDAGLPVPRSLWTNDPEAVRRFHAEVGDCIYKPVAGGARTRKLEAKDLEADRIERLSAAPVCFQELLTGDDVRVYVIDDQVICALRIVTDEIDFRQAEERIEAIEISDEVKDQCVRAAKLVGLRYTGMDIKAGADGNYRVLELNASAMFRGFEGRANVDICGPLCDALIAQTKR</sequence>